<sequence>MLSIHPLPYPLDAQAAFTRIRDLGDPVLLDSAQPESDPRFGRYDIIAAAPDVLVRYTRGRTEVRRKGLWNSVESDPINLLKSLNSEIALGENSGLPFCGGLIGHFSYDLGRAFEALPSPAEDDLALPEMRVGRYLWAVVIDHQQSTSQLVAHPQADGLQVEAVHRLLLAEADDHLSKTTPFHLVSDFESNLPRPKYMDAFNRVQDYILAGDCYQINLTQRFSARCEGDPFHAYRALRKRATTPFSAYMESGSDAILSLSPERFLKVSDDGEVETRPIKGTRPRGGNETEDQAFIDELKQSEKDRSENLMIVDLLRNDLGKVCEAGSISVPELFAIETYPNVHHLVSAVTGKLAEGYTSLDLLKHCFPGGSITGAPKIRAMQIIDELEPHRRGVYCGSIGYFSAAGGMDTSICIRTLLVENGRVYCSAGGGIVADSVGDEEYQESFDKVNNLLETLQELS</sequence>
<evidence type="ECO:0000256" key="3">
    <source>
        <dbReference type="SAM" id="MobiDB-lite"/>
    </source>
</evidence>
<keyword evidence="2" id="KW-0808">Transferase</keyword>
<feature type="domain" description="Anthranilate synthase component I N-terminal" evidence="5">
    <location>
        <begin position="14"/>
        <end position="146"/>
    </location>
</feature>
<evidence type="ECO:0000259" key="4">
    <source>
        <dbReference type="Pfam" id="PF00425"/>
    </source>
</evidence>
<proteinExistence type="predicted"/>
<dbReference type="SUPFAM" id="SSF56322">
    <property type="entry name" value="ADC synthase"/>
    <property type="match status" value="1"/>
</dbReference>
<name>A0A1H5WHV5_9GAMM</name>
<dbReference type="Pfam" id="PF00425">
    <property type="entry name" value="Chorismate_bind"/>
    <property type="match status" value="1"/>
</dbReference>
<dbReference type="InterPro" id="IPR005802">
    <property type="entry name" value="ADC_synth_comp_1"/>
</dbReference>
<dbReference type="NCBIfam" id="TIGR00553">
    <property type="entry name" value="pabB"/>
    <property type="match status" value="1"/>
</dbReference>
<evidence type="ECO:0000313" key="7">
    <source>
        <dbReference type="Proteomes" id="UP000236745"/>
    </source>
</evidence>
<dbReference type="EC" id="2.6.1.85" evidence="1"/>
<dbReference type="AlphaFoldDB" id="A0A1H5WHV5"/>
<dbReference type="Gene3D" id="3.60.120.10">
    <property type="entry name" value="Anthranilate synthase"/>
    <property type="match status" value="1"/>
</dbReference>
<keyword evidence="7" id="KW-1185">Reference proteome</keyword>
<evidence type="ECO:0000256" key="1">
    <source>
        <dbReference type="ARBA" id="ARBA00013139"/>
    </source>
</evidence>
<organism evidence="6 7">
    <name type="scientific">Marinobacterium lutimaris</name>
    <dbReference type="NCBI Taxonomy" id="568106"/>
    <lineage>
        <taxon>Bacteria</taxon>
        <taxon>Pseudomonadati</taxon>
        <taxon>Pseudomonadota</taxon>
        <taxon>Gammaproteobacteria</taxon>
        <taxon>Oceanospirillales</taxon>
        <taxon>Oceanospirillaceae</taxon>
        <taxon>Marinobacterium</taxon>
    </lineage>
</organism>
<dbReference type="InterPro" id="IPR006805">
    <property type="entry name" value="Anth_synth_I_N"/>
</dbReference>
<evidence type="ECO:0000259" key="5">
    <source>
        <dbReference type="Pfam" id="PF04715"/>
    </source>
</evidence>
<gene>
    <name evidence="6" type="ORF">SAMN05444390_1011037</name>
</gene>
<dbReference type="GO" id="GO:0046820">
    <property type="term" value="F:4-amino-4-deoxychorismate synthase activity"/>
    <property type="evidence" value="ECO:0007669"/>
    <property type="project" value="UniProtKB-EC"/>
</dbReference>
<dbReference type="PANTHER" id="PTHR11236:SF50">
    <property type="entry name" value="AMINODEOXYCHORISMATE SYNTHASE COMPONENT 1"/>
    <property type="match status" value="1"/>
</dbReference>
<accession>A0A1H5WHV5</accession>
<dbReference type="OrthoDB" id="9803598at2"/>
<dbReference type="InterPro" id="IPR005801">
    <property type="entry name" value="ADC_synthase"/>
</dbReference>
<dbReference type="Pfam" id="PF04715">
    <property type="entry name" value="Anth_synt_I_N"/>
    <property type="match status" value="1"/>
</dbReference>
<feature type="region of interest" description="Disordered" evidence="3">
    <location>
        <begin position="269"/>
        <end position="288"/>
    </location>
</feature>
<evidence type="ECO:0000313" key="6">
    <source>
        <dbReference type="EMBL" id="SEF98437.1"/>
    </source>
</evidence>
<dbReference type="GO" id="GO:0000162">
    <property type="term" value="P:L-tryptophan biosynthetic process"/>
    <property type="evidence" value="ECO:0007669"/>
    <property type="project" value="TreeGrafter"/>
</dbReference>
<evidence type="ECO:0000256" key="2">
    <source>
        <dbReference type="ARBA" id="ARBA00022679"/>
    </source>
</evidence>
<dbReference type="InterPro" id="IPR019999">
    <property type="entry name" value="Anth_synth_I-like"/>
</dbReference>
<protein>
    <recommendedName>
        <fullName evidence="1">aminodeoxychorismate synthase</fullName>
        <ecNumber evidence="1">2.6.1.85</ecNumber>
    </recommendedName>
</protein>
<feature type="domain" description="Chorismate-utilising enzyme C-terminal" evidence="4">
    <location>
        <begin position="194"/>
        <end position="447"/>
    </location>
</feature>
<dbReference type="Proteomes" id="UP000236745">
    <property type="component" value="Unassembled WGS sequence"/>
</dbReference>
<dbReference type="GO" id="GO:0009396">
    <property type="term" value="P:folic acid-containing compound biosynthetic process"/>
    <property type="evidence" value="ECO:0007669"/>
    <property type="project" value="InterPro"/>
</dbReference>
<dbReference type="PANTHER" id="PTHR11236">
    <property type="entry name" value="AMINOBENZOATE/ANTHRANILATE SYNTHASE"/>
    <property type="match status" value="1"/>
</dbReference>
<reference evidence="6 7" key="1">
    <citation type="submission" date="2016-10" db="EMBL/GenBank/DDBJ databases">
        <authorList>
            <person name="de Groot N.N."/>
        </authorList>
    </citation>
    <scope>NUCLEOTIDE SEQUENCE [LARGE SCALE GENOMIC DNA]</scope>
    <source>
        <strain evidence="6 7">DSM 22012</strain>
    </source>
</reference>
<dbReference type="InterPro" id="IPR015890">
    <property type="entry name" value="Chorismate_C"/>
</dbReference>
<dbReference type="PRINTS" id="PR00095">
    <property type="entry name" value="ANTSNTHASEI"/>
</dbReference>
<dbReference type="EMBL" id="FNVQ01000001">
    <property type="protein sequence ID" value="SEF98437.1"/>
    <property type="molecule type" value="Genomic_DNA"/>
</dbReference>